<dbReference type="AlphaFoldDB" id="A0A2P5TM54"/>
<evidence type="ECO:0000313" key="2">
    <source>
        <dbReference type="Proteomes" id="UP000242231"/>
    </source>
</evidence>
<keyword evidence="2" id="KW-1185">Reference proteome</keyword>
<evidence type="ECO:0000313" key="1">
    <source>
        <dbReference type="EMBL" id="PPL16495.1"/>
    </source>
</evidence>
<sequence>MTVVEKGTPVGQRACSSDTLWILPCTLSVSSLKRKVGRADPFVLFGTEESPDGTFNRQLRVVQEATGIASEKAE</sequence>
<reference evidence="2" key="1">
    <citation type="submission" date="2016-11" db="EMBL/GenBank/DDBJ databases">
        <authorList>
            <person name="Sisinthy S."/>
            <person name="Ara S."/>
            <person name="Gundlapally S.R."/>
        </authorList>
    </citation>
    <scope>NUCLEOTIDE SEQUENCE [LARGE SCALE GENOMIC DNA]</scope>
    <source>
        <strain evidence="2">V1-41</strain>
    </source>
</reference>
<proteinExistence type="predicted"/>
<name>A0A2P5TM54_9GAMM</name>
<accession>A0A2P5TM54</accession>
<dbReference type="Proteomes" id="UP000242231">
    <property type="component" value="Unassembled WGS sequence"/>
</dbReference>
<organism evidence="1 2">
    <name type="scientific">Oceanisphaera arctica</name>
    <dbReference type="NCBI Taxonomy" id="641510"/>
    <lineage>
        <taxon>Bacteria</taxon>
        <taxon>Pseudomonadati</taxon>
        <taxon>Pseudomonadota</taxon>
        <taxon>Gammaproteobacteria</taxon>
        <taxon>Aeromonadales</taxon>
        <taxon>Aeromonadaceae</taxon>
        <taxon>Oceanisphaera</taxon>
    </lineage>
</organism>
<comment type="caution">
    <text evidence="1">The sequence shown here is derived from an EMBL/GenBank/DDBJ whole genome shotgun (WGS) entry which is preliminary data.</text>
</comment>
<protein>
    <submittedName>
        <fullName evidence="1">Uncharacterized protein</fullName>
    </submittedName>
</protein>
<dbReference type="EMBL" id="MPZM01000015">
    <property type="protein sequence ID" value="PPL16495.1"/>
    <property type="molecule type" value="Genomic_DNA"/>
</dbReference>
<gene>
    <name evidence="1" type="ORF">UN63_08965</name>
</gene>